<keyword evidence="3" id="KW-1185">Reference proteome</keyword>
<feature type="chain" id="PRO_5035312324" evidence="1">
    <location>
        <begin position="21"/>
        <end position="333"/>
    </location>
</feature>
<dbReference type="PANTHER" id="PTHR40590:SF1">
    <property type="entry name" value="CYTOPLASMIC PROTEIN"/>
    <property type="match status" value="1"/>
</dbReference>
<accession>A0A8J7SEN5</accession>
<dbReference type="RefSeq" id="WP_200610155.1">
    <property type="nucleotide sequence ID" value="NZ_JAEHHL010000007.1"/>
</dbReference>
<dbReference type="Pfam" id="PF01963">
    <property type="entry name" value="TraB_PrgY_gumN"/>
    <property type="match status" value="1"/>
</dbReference>
<dbReference type="InterPro" id="IPR002816">
    <property type="entry name" value="TraB/PrgY/GumN_fam"/>
</dbReference>
<dbReference type="InterPro" id="IPR047111">
    <property type="entry name" value="YbaP-like"/>
</dbReference>
<dbReference type="CDD" id="cd14789">
    <property type="entry name" value="Tiki"/>
    <property type="match status" value="1"/>
</dbReference>
<evidence type="ECO:0000313" key="3">
    <source>
        <dbReference type="Proteomes" id="UP000655420"/>
    </source>
</evidence>
<comment type="caution">
    <text evidence="2">The sequence shown here is derived from an EMBL/GenBank/DDBJ whole genome shotgun (WGS) entry which is preliminary data.</text>
</comment>
<gene>
    <name evidence="2" type="ORF">H0I76_12145</name>
</gene>
<reference evidence="2" key="1">
    <citation type="submission" date="2020-12" db="EMBL/GenBank/DDBJ databases">
        <title>Bacterial taxonomy.</title>
        <authorList>
            <person name="Pan X."/>
        </authorList>
    </citation>
    <scope>NUCLEOTIDE SEQUENCE</scope>
    <source>
        <strain evidence="2">M0105</strain>
    </source>
</reference>
<feature type="signal peptide" evidence="1">
    <location>
        <begin position="1"/>
        <end position="20"/>
    </location>
</feature>
<organism evidence="2 3">
    <name type="scientific">Thermohalobaculum xanthum</name>
    <dbReference type="NCBI Taxonomy" id="2753746"/>
    <lineage>
        <taxon>Bacteria</taxon>
        <taxon>Pseudomonadati</taxon>
        <taxon>Pseudomonadota</taxon>
        <taxon>Alphaproteobacteria</taxon>
        <taxon>Rhodobacterales</taxon>
        <taxon>Paracoccaceae</taxon>
        <taxon>Thermohalobaculum</taxon>
    </lineage>
</organism>
<dbReference type="Proteomes" id="UP000655420">
    <property type="component" value="Unassembled WGS sequence"/>
</dbReference>
<dbReference type="PANTHER" id="PTHR40590">
    <property type="entry name" value="CYTOPLASMIC PROTEIN-RELATED"/>
    <property type="match status" value="1"/>
</dbReference>
<keyword evidence="1" id="KW-0732">Signal</keyword>
<protein>
    <submittedName>
        <fullName evidence="2">TraB/GumN family protein</fullName>
    </submittedName>
</protein>
<sequence>MRRIIGTFIALAGLSGPALADCGGDDLMARLAVEEPATHAAILADAAAIPNGEGRLWRVEREGAAPSFLFATYHDTTAIETMTPAAREAFEAARMLVVELSAEEMERLNARVSTDPTFVFAPEGQGVAARLDAGLRARAEAVLAERGMTVEMAERLRPWMFFSVMGIPACELEAMARGAQVMDQVLLERAAASGKAIVGLETYEEALGAFGQVDPEIAAEVAGDMIRLAEREEDLRATMLGLYSEGKIGAIDAFSQWLTTQASGRLSAEAERLGDAFEAELVDARNLRWMAGLVPALEEGGAFVAVGGLHLPGEVGVVALLRERGFTVTPVGE</sequence>
<name>A0A8J7SEN5_9RHOB</name>
<dbReference type="AlphaFoldDB" id="A0A8J7SEN5"/>
<evidence type="ECO:0000313" key="2">
    <source>
        <dbReference type="EMBL" id="MBK0399943.1"/>
    </source>
</evidence>
<dbReference type="EMBL" id="JAEHHL010000007">
    <property type="protein sequence ID" value="MBK0399943.1"/>
    <property type="molecule type" value="Genomic_DNA"/>
</dbReference>
<proteinExistence type="predicted"/>
<evidence type="ECO:0000256" key="1">
    <source>
        <dbReference type="SAM" id="SignalP"/>
    </source>
</evidence>